<dbReference type="Proteomes" id="UP000615455">
    <property type="component" value="Unassembled WGS sequence"/>
</dbReference>
<comment type="caution">
    <text evidence="1">The sequence shown here is derived from an EMBL/GenBank/DDBJ whole genome shotgun (WGS) entry which is preliminary data.</text>
</comment>
<dbReference type="Gene3D" id="2.180.10.10">
    <property type="entry name" value="RHS repeat-associated core"/>
    <property type="match status" value="1"/>
</dbReference>
<proteinExistence type="predicted"/>
<dbReference type="NCBIfam" id="TIGR03696">
    <property type="entry name" value="Rhs_assc_core"/>
    <property type="match status" value="1"/>
</dbReference>
<dbReference type="EMBL" id="BMHE01000006">
    <property type="protein sequence ID" value="GGI46711.1"/>
    <property type="molecule type" value="Genomic_DNA"/>
</dbReference>
<evidence type="ECO:0000313" key="2">
    <source>
        <dbReference type="Proteomes" id="UP000615455"/>
    </source>
</evidence>
<dbReference type="RefSeq" id="WP_229757541.1">
    <property type="nucleotide sequence ID" value="NZ_BMHE01000006.1"/>
</dbReference>
<keyword evidence="2" id="KW-1185">Reference proteome</keyword>
<evidence type="ECO:0008006" key="3">
    <source>
        <dbReference type="Google" id="ProtNLM"/>
    </source>
</evidence>
<dbReference type="InterPro" id="IPR022385">
    <property type="entry name" value="Rhs_assc_core"/>
</dbReference>
<organism evidence="1 2">
    <name type="scientific">Paenibacillus marchantiophytorum</name>
    <dbReference type="NCBI Taxonomy" id="1619310"/>
    <lineage>
        <taxon>Bacteria</taxon>
        <taxon>Bacillati</taxon>
        <taxon>Bacillota</taxon>
        <taxon>Bacilli</taxon>
        <taxon>Bacillales</taxon>
        <taxon>Paenibacillaceae</taxon>
        <taxon>Paenibacillus</taxon>
    </lineage>
</organism>
<protein>
    <recommendedName>
        <fullName evidence="3">RHS repeat-associated core domain-containing protein</fullName>
    </recommendedName>
</protein>
<gene>
    <name evidence="1" type="ORF">GCM10008018_18460</name>
</gene>
<accession>A0ABQ2BUT6</accession>
<evidence type="ECO:0000313" key="1">
    <source>
        <dbReference type="EMBL" id="GGI46711.1"/>
    </source>
</evidence>
<reference evidence="2" key="1">
    <citation type="journal article" date="2019" name="Int. J. Syst. Evol. Microbiol.">
        <title>The Global Catalogue of Microorganisms (GCM) 10K type strain sequencing project: providing services to taxonomists for standard genome sequencing and annotation.</title>
        <authorList>
            <consortium name="The Broad Institute Genomics Platform"/>
            <consortium name="The Broad Institute Genome Sequencing Center for Infectious Disease"/>
            <person name="Wu L."/>
            <person name="Ma J."/>
        </authorList>
    </citation>
    <scope>NUCLEOTIDE SEQUENCE [LARGE SCALE GENOMIC DNA]</scope>
    <source>
        <strain evidence="2">CGMCC 1.15043</strain>
    </source>
</reference>
<name>A0ABQ2BUT6_9BACL</name>
<sequence length="294" mass="32177">MRARYYNTEIKRFVNRDVVVGSVSQGQTLNRYAYVNGNPISFVDPFGLSRESDTKWGTFKRHLIGVGHGIQGFGNSVMEMATGFGDLMLYTSPFGQYVNPERQQQFDNGISTFYQHPADTTSQIAGEIIKQFNDQFIQGDLNARYTYGGSFIANVVPIERLANLGKIGKLGTVREDVESTSKLEGPSAGDSISSMLRLGGTGKSLLPGEGKVATYEELIDAGTRGDNITPHDMPSAKYMESHAGVHKNDGVSMTQGSGGRHRQTETYGLTGQGLQDYLNLSPRNALARDARDAW</sequence>